<feature type="transmembrane region" description="Helical" evidence="2">
    <location>
        <begin position="155"/>
        <end position="172"/>
    </location>
</feature>
<name>R7QMJ6_CHOCR</name>
<feature type="transmembrane region" description="Helical" evidence="2">
    <location>
        <begin position="265"/>
        <end position="289"/>
    </location>
</feature>
<evidence type="ECO:0000313" key="4">
    <source>
        <dbReference type="Proteomes" id="UP000012073"/>
    </source>
</evidence>
<sequence length="502" mass="54447">MRPPLSALCQATAVSIATILGTGILGLPVSLHSSGIRPFFLTFTLALFAQLAVVIATVEVLQRAHKDPQPATSDYHPLPNEDPSSAQPLPSHAPPHETAPSLHSIAHHFLPNKPLRITFNAIVVVHFVFILAAYALAGPQAFAALIPALKRAPRWALPTVFLLVNVLAVICLDRALLPSLTIATLFKAALLSSIVFVVFGRGLAIHEDVTNDWRPAALIDPFLMGTFALNGVVNIMPVTFQACLESTRAPDGTIPPLDPPFLRAYRMSTVAAIVICFILNVSWCVGILLCVPQTSHTIRSVAAASGNHDMTVLSNSIQLTLNAVNATHSDASLTQANELGQISTIPLIEVLQARGDQLDWLMALLVNIFIALSITVSFLVMSLGLKHFLDGQARDRTTSTTSMAYDSYRILQYAQHYLFVLVIAVFNPTGLFKIMEGITGLSLNVEAGLFILYMLHIGRRMNKQIPAPLSHTHVLVVLWYAGAYFGSAVLVDILFYLPHAFL</sequence>
<accession>R7QMJ6</accession>
<dbReference type="Gramene" id="CDF39737">
    <property type="protein sequence ID" value="CDF39737"/>
    <property type="gene ID" value="CHC_T00006780001"/>
</dbReference>
<feature type="transmembrane region" description="Helical" evidence="2">
    <location>
        <begin position="360"/>
        <end position="389"/>
    </location>
</feature>
<feature type="transmembrane region" description="Helical" evidence="2">
    <location>
        <begin position="184"/>
        <end position="202"/>
    </location>
</feature>
<dbReference type="EMBL" id="HG002070">
    <property type="protein sequence ID" value="CDF39737.1"/>
    <property type="molecule type" value="Genomic_DNA"/>
</dbReference>
<dbReference type="RefSeq" id="XP_005710031.1">
    <property type="nucleotide sequence ID" value="XM_005709974.1"/>
</dbReference>
<evidence type="ECO:0008006" key="5">
    <source>
        <dbReference type="Google" id="ProtNLM"/>
    </source>
</evidence>
<protein>
    <recommendedName>
        <fullName evidence="5">Amino acid transporter transmembrane domain-containing protein</fullName>
    </recommendedName>
</protein>
<reference evidence="4" key="1">
    <citation type="journal article" date="2013" name="Proc. Natl. Acad. Sci. U.S.A.">
        <title>Genome structure and metabolic features in the red seaweed Chondrus crispus shed light on evolution of the Archaeplastida.</title>
        <authorList>
            <person name="Collen J."/>
            <person name="Porcel B."/>
            <person name="Carre W."/>
            <person name="Ball S.G."/>
            <person name="Chaparro C."/>
            <person name="Tonon T."/>
            <person name="Barbeyron T."/>
            <person name="Michel G."/>
            <person name="Noel B."/>
            <person name="Valentin K."/>
            <person name="Elias M."/>
            <person name="Artiguenave F."/>
            <person name="Arun A."/>
            <person name="Aury J.M."/>
            <person name="Barbosa-Neto J.F."/>
            <person name="Bothwell J.H."/>
            <person name="Bouget F.Y."/>
            <person name="Brillet L."/>
            <person name="Cabello-Hurtado F."/>
            <person name="Capella-Gutierrez S."/>
            <person name="Charrier B."/>
            <person name="Cladiere L."/>
            <person name="Cock J.M."/>
            <person name="Coelho S.M."/>
            <person name="Colleoni C."/>
            <person name="Czjzek M."/>
            <person name="Da Silva C."/>
            <person name="Delage L."/>
            <person name="Denoeud F."/>
            <person name="Deschamps P."/>
            <person name="Dittami S.M."/>
            <person name="Gabaldon T."/>
            <person name="Gachon C.M."/>
            <person name="Groisillier A."/>
            <person name="Herve C."/>
            <person name="Jabbari K."/>
            <person name="Katinka M."/>
            <person name="Kloareg B."/>
            <person name="Kowalczyk N."/>
            <person name="Labadie K."/>
            <person name="Leblanc C."/>
            <person name="Lopez P.J."/>
            <person name="McLachlan D.H."/>
            <person name="Meslet-Cladiere L."/>
            <person name="Moustafa A."/>
            <person name="Nehr Z."/>
            <person name="Nyvall Collen P."/>
            <person name="Panaud O."/>
            <person name="Partensky F."/>
            <person name="Poulain J."/>
            <person name="Rensing S.A."/>
            <person name="Rousvoal S."/>
            <person name="Samson G."/>
            <person name="Symeonidi A."/>
            <person name="Weissenbach J."/>
            <person name="Zambounis A."/>
            <person name="Wincker P."/>
            <person name="Boyen C."/>
        </authorList>
    </citation>
    <scope>NUCLEOTIDE SEQUENCE [LARGE SCALE GENOMIC DNA]</scope>
    <source>
        <strain evidence="4">cv. Stackhouse</strain>
    </source>
</reference>
<dbReference type="KEGG" id="ccp:CHC_T00006780001"/>
<keyword evidence="2" id="KW-1133">Transmembrane helix</keyword>
<feature type="region of interest" description="Disordered" evidence="1">
    <location>
        <begin position="68"/>
        <end position="98"/>
    </location>
</feature>
<proteinExistence type="predicted"/>
<dbReference type="OMA" id="WCWFLLR"/>
<dbReference type="PANTHER" id="PTHR16189:SF6">
    <property type="entry name" value="AMINO ACID TRANSPORTER TRANSMEMBRANE DOMAIN-CONTAINING PROTEIN"/>
    <property type="match status" value="1"/>
</dbReference>
<organism evidence="3 4">
    <name type="scientific">Chondrus crispus</name>
    <name type="common">Carrageen Irish moss</name>
    <name type="synonym">Polymorpha crispa</name>
    <dbReference type="NCBI Taxonomy" id="2769"/>
    <lineage>
        <taxon>Eukaryota</taxon>
        <taxon>Rhodophyta</taxon>
        <taxon>Florideophyceae</taxon>
        <taxon>Rhodymeniophycidae</taxon>
        <taxon>Gigartinales</taxon>
        <taxon>Gigartinaceae</taxon>
        <taxon>Chondrus</taxon>
    </lineage>
</organism>
<feature type="transmembrane region" description="Helical" evidence="2">
    <location>
        <begin position="39"/>
        <end position="61"/>
    </location>
</feature>
<gene>
    <name evidence="3" type="ORF">CHC_T00006780001</name>
</gene>
<dbReference type="Proteomes" id="UP000012073">
    <property type="component" value="Unassembled WGS sequence"/>
</dbReference>
<dbReference type="GeneID" id="17317758"/>
<dbReference type="AlphaFoldDB" id="R7QMJ6"/>
<feature type="transmembrane region" description="Helical" evidence="2">
    <location>
        <begin position="7"/>
        <end position="27"/>
    </location>
</feature>
<dbReference type="PANTHER" id="PTHR16189">
    <property type="entry name" value="TRANSMEMBRANE PROTEIN 104-RELATED"/>
    <property type="match status" value="1"/>
</dbReference>
<evidence type="ECO:0000256" key="1">
    <source>
        <dbReference type="SAM" id="MobiDB-lite"/>
    </source>
</evidence>
<feature type="transmembrane region" description="Helical" evidence="2">
    <location>
        <begin position="117"/>
        <end position="135"/>
    </location>
</feature>
<keyword evidence="4" id="KW-1185">Reference proteome</keyword>
<evidence type="ECO:0000313" key="3">
    <source>
        <dbReference type="EMBL" id="CDF39737.1"/>
    </source>
</evidence>
<keyword evidence="2" id="KW-0472">Membrane</keyword>
<feature type="transmembrane region" description="Helical" evidence="2">
    <location>
        <begin position="476"/>
        <end position="497"/>
    </location>
</feature>
<evidence type="ECO:0000256" key="2">
    <source>
        <dbReference type="SAM" id="Phobius"/>
    </source>
</evidence>
<feature type="transmembrane region" description="Helical" evidence="2">
    <location>
        <begin position="434"/>
        <end position="455"/>
    </location>
</feature>
<dbReference type="OrthoDB" id="19473at2759"/>
<keyword evidence="2" id="KW-0812">Transmembrane</keyword>